<protein>
    <submittedName>
        <fullName evidence="2">Uncharacterized protein</fullName>
    </submittedName>
</protein>
<organism evidence="2 3">
    <name type="scientific">Paractinoplanes lichenicola</name>
    <dbReference type="NCBI Taxonomy" id="2802976"/>
    <lineage>
        <taxon>Bacteria</taxon>
        <taxon>Bacillati</taxon>
        <taxon>Actinomycetota</taxon>
        <taxon>Actinomycetes</taxon>
        <taxon>Micromonosporales</taxon>
        <taxon>Micromonosporaceae</taxon>
        <taxon>Paractinoplanes</taxon>
    </lineage>
</organism>
<gene>
    <name evidence="2" type="ORF">JKJ07_02795</name>
</gene>
<dbReference type="RefSeq" id="WP_202989558.1">
    <property type="nucleotide sequence ID" value="NZ_JAENHO010000001.1"/>
</dbReference>
<evidence type="ECO:0000313" key="3">
    <source>
        <dbReference type="Proteomes" id="UP000598996"/>
    </source>
</evidence>
<dbReference type="EMBL" id="JAENHO010000001">
    <property type="protein sequence ID" value="MBL7253231.1"/>
    <property type="molecule type" value="Genomic_DNA"/>
</dbReference>
<evidence type="ECO:0000256" key="1">
    <source>
        <dbReference type="SAM" id="MobiDB-lite"/>
    </source>
</evidence>
<proteinExistence type="predicted"/>
<accession>A0ABS1VID9</accession>
<keyword evidence="3" id="KW-1185">Reference proteome</keyword>
<sequence length="184" mass="19534">MGHPADDGARERGERVEAAPTDHHREQALEQGFGQAGEGFAAVDVLVDFRVELAGDLVHAAHPGTDEDAAGEGHCQVFVVEAVLAVAFGDLGQLGRGALPQLLQTLLQAFPHQAHELVLQAGPQEVDQGADDLLAYFDQAGHRGRAEAGGHGDRDFDDLGEGRDHDVVLRGFRVQGELVRGVAE</sequence>
<comment type="caution">
    <text evidence="2">The sequence shown here is derived from an EMBL/GenBank/DDBJ whole genome shotgun (WGS) entry which is preliminary data.</text>
</comment>
<name>A0ABS1VID9_9ACTN</name>
<dbReference type="Proteomes" id="UP000598996">
    <property type="component" value="Unassembled WGS sequence"/>
</dbReference>
<feature type="region of interest" description="Disordered" evidence="1">
    <location>
        <begin position="1"/>
        <end position="24"/>
    </location>
</feature>
<evidence type="ECO:0000313" key="2">
    <source>
        <dbReference type="EMBL" id="MBL7253231.1"/>
    </source>
</evidence>
<reference evidence="2 3" key="1">
    <citation type="submission" date="2021-01" db="EMBL/GenBank/DDBJ databases">
        <title>Actinoplanes sp. nov. LDG1-01 isolated from lichen.</title>
        <authorList>
            <person name="Saeng-In P."/>
            <person name="Phongsopitanun W."/>
            <person name="Kanchanasin P."/>
            <person name="Yuki M."/>
            <person name="Kudo T."/>
            <person name="Ohkuma M."/>
            <person name="Tanasupawat S."/>
        </authorList>
    </citation>
    <scope>NUCLEOTIDE SEQUENCE [LARGE SCALE GENOMIC DNA]</scope>
    <source>
        <strain evidence="2 3">LDG1-01</strain>
    </source>
</reference>